<name>A0A9N9SQI5_DIABA</name>
<evidence type="ECO:0000256" key="1">
    <source>
        <dbReference type="SAM" id="MobiDB-lite"/>
    </source>
</evidence>
<accession>A0A9N9SQI5</accession>
<protein>
    <submittedName>
        <fullName evidence="2">Uncharacterized protein</fullName>
    </submittedName>
</protein>
<sequence>MEIRQRIEMPSAEMCNMTSNANSQFSISSKDIEGLVLEIKENLRLSTASATIQYKPMPRARSISKRSSRASPYSRPPKCSDRRCCDPNCIGKHKTQEITNEDPYELLQKFLRDGSLVSEAVKRVQLGISTKQFYYDSDDECRTPVFRFIPQDK</sequence>
<dbReference type="AlphaFoldDB" id="A0A9N9SQI5"/>
<dbReference type="Proteomes" id="UP001153709">
    <property type="component" value="Chromosome 10"/>
</dbReference>
<dbReference type="EMBL" id="OU898285">
    <property type="protein sequence ID" value="CAG9828440.1"/>
    <property type="molecule type" value="Genomic_DNA"/>
</dbReference>
<evidence type="ECO:0000313" key="2">
    <source>
        <dbReference type="EMBL" id="CAG9828440.1"/>
    </source>
</evidence>
<keyword evidence="3" id="KW-1185">Reference proteome</keyword>
<organism evidence="2 3">
    <name type="scientific">Diabrotica balteata</name>
    <name type="common">Banded cucumber beetle</name>
    <dbReference type="NCBI Taxonomy" id="107213"/>
    <lineage>
        <taxon>Eukaryota</taxon>
        <taxon>Metazoa</taxon>
        <taxon>Ecdysozoa</taxon>
        <taxon>Arthropoda</taxon>
        <taxon>Hexapoda</taxon>
        <taxon>Insecta</taxon>
        <taxon>Pterygota</taxon>
        <taxon>Neoptera</taxon>
        <taxon>Endopterygota</taxon>
        <taxon>Coleoptera</taxon>
        <taxon>Polyphaga</taxon>
        <taxon>Cucujiformia</taxon>
        <taxon>Chrysomeloidea</taxon>
        <taxon>Chrysomelidae</taxon>
        <taxon>Galerucinae</taxon>
        <taxon>Diabroticina</taxon>
        <taxon>Diabroticites</taxon>
        <taxon>Diabrotica</taxon>
    </lineage>
</organism>
<gene>
    <name evidence="2" type="ORF">DIABBA_LOCUS2361</name>
</gene>
<feature type="region of interest" description="Disordered" evidence="1">
    <location>
        <begin position="56"/>
        <end position="81"/>
    </location>
</feature>
<reference evidence="2" key="1">
    <citation type="submission" date="2022-01" db="EMBL/GenBank/DDBJ databases">
        <authorList>
            <person name="King R."/>
        </authorList>
    </citation>
    <scope>NUCLEOTIDE SEQUENCE</scope>
</reference>
<proteinExistence type="predicted"/>
<dbReference type="OrthoDB" id="6381246at2759"/>
<evidence type="ECO:0000313" key="3">
    <source>
        <dbReference type="Proteomes" id="UP001153709"/>
    </source>
</evidence>